<evidence type="ECO:0000313" key="2">
    <source>
        <dbReference type="Proteomes" id="UP001187734"/>
    </source>
</evidence>
<accession>A0AAE8MMW2</accession>
<comment type="caution">
    <text evidence="1">The sequence shown here is derived from an EMBL/GenBank/DDBJ whole genome shotgun (WGS) entry which is preliminary data.</text>
</comment>
<dbReference type="AlphaFoldDB" id="A0AAE8MMW2"/>
<gene>
    <name evidence="1" type="ORF">FTOL_13705</name>
</gene>
<dbReference type="Proteomes" id="UP001187734">
    <property type="component" value="Unassembled WGS sequence"/>
</dbReference>
<sequence>MVSKRAYELLGLSSRTLGLKS</sequence>
<evidence type="ECO:0000313" key="1">
    <source>
        <dbReference type="EMBL" id="SPJ92419.1"/>
    </source>
</evidence>
<keyword evidence="2" id="KW-1185">Reference proteome</keyword>
<proteinExistence type="predicted"/>
<protein>
    <submittedName>
        <fullName evidence="1">Uncharacterized protein</fullName>
    </submittedName>
</protein>
<dbReference type="EMBL" id="ONZP01000963">
    <property type="protein sequence ID" value="SPJ92419.1"/>
    <property type="molecule type" value="Genomic_DNA"/>
</dbReference>
<name>A0AAE8MMW2_9HYPO</name>
<organism evidence="1 2">
    <name type="scientific">Fusarium torulosum</name>
    <dbReference type="NCBI Taxonomy" id="33205"/>
    <lineage>
        <taxon>Eukaryota</taxon>
        <taxon>Fungi</taxon>
        <taxon>Dikarya</taxon>
        <taxon>Ascomycota</taxon>
        <taxon>Pezizomycotina</taxon>
        <taxon>Sordariomycetes</taxon>
        <taxon>Hypocreomycetidae</taxon>
        <taxon>Hypocreales</taxon>
        <taxon>Nectriaceae</taxon>
        <taxon>Fusarium</taxon>
    </lineage>
</organism>
<reference evidence="1" key="1">
    <citation type="submission" date="2018-03" db="EMBL/GenBank/DDBJ databases">
        <authorList>
            <person name="Guldener U."/>
        </authorList>
    </citation>
    <scope>NUCLEOTIDE SEQUENCE</scope>
</reference>